<organism evidence="3 4">
    <name type="scientific">Methanothermobacter tenebrarum</name>
    <dbReference type="NCBI Taxonomy" id="680118"/>
    <lineage>
        <taxon>Archaea</taxon>
        <taxon>Methanobacteriati</taxon>
        <taxon>Methanobacteriota</taxon>
        <taxon>Methanomada group</taxon>
        <taxon>Methanobacteria</taxon>
        <taxon>Methanobacteriales</taxon>
        <taxon>Methanobacteriaceae</taxon>
        <taxon>Methanothermobacter</taxon>
    </lineage>
</organism>
<keyword evidence="2" id="KW-0812">Transmembrane</keyword>
<proteinExistence type="predicted"/>
<evidence type="ECO:0000256" key="2">
    <source>
        <dbReference type="SAM" id="Phobius"/>
    </source>
</evidence>
<feature type="compositionally biased region" description="Polar residues" evidence="1">
    <location>
        <begin position="289"/>
        <end position="303"/>
    </location>
</feature>
<dbReference type="AlphaFoldDB" id="A0A328P9J4"/>
<evidence type="ECO:0000313" key="4">
    <source>
        <dbReference type="Proteomes" id="UP000249782"/>
    </source>
</evidence>
<dbReference type="RefSeq" id="WP_112094174.1">
    <property type="nucleotide sequence ID" value="NZ_QLOE01000007.1"/>
</dbReference>
<feature type="transmembrane region" description="Helical" evidence="2">
    <location>
        <begin position="12"/>
        <end position="30"/>
    </location>
</feature>
<protein>
    <submittedName>
        <fullName evidence="3">Uncharacterized protein</fullName>
    </submittedName>
</protein>
<keyword evidence="2" id="KW-0472">Membrane</keyword>
<keyword evidence="4" id="KW-1185">Reference proteome</keyword>
<comment type="caution">
    <text evidence="3">The sequence shown here is derived from an EMBL/GenBank/DDBJ whole genome shotgun (WGS) entry which is preliminary data.</text>
</comment>
<evidence type="ECO:0000256" key="1">
    <source>
        <dbReference type="SAM" id="MobiDB-lite"/>
    </source>
</evidence>
<gene>
    <name evidence="3" type="ORF">DPC56_06010</name>
</gene>
<dbReference type="EMBL" id="QLOE01000007">
    <property type="protein sequence ID" value="RAO78809.1"/>
    <property type="molecule type" value="Genomic_DNA"/>
</dbReference>
<sequence length="391" mass="43325">MLRPSLKDPRTLIVILILIVVVMAPIDYHIQNSIPPQDPEEISSLPIGSTVVSGMQVADPAKIRKEPLIIHPDYLIENIEDRDIGAVIYGLFTGTMMTPIKEITEGVEVGGRASQFEGPGMLTIKGDQLVVQPPADFIWAYKTPYTYAIKTKDGIAIMQKNKTIKTVSPEGIGNIHSDYINTTELKEWYNESKVGDRIPIDFSLSNFSDGRLEVPPDQITRFFGENTKKYMEQYPAGTPIMAYMRHYKVEEIATATSQLESFPEYDDINREYNAREFVKAWNGTIVPPGTSSSGKDTVQFTSSRDPKAPGGYASHGTCPPARALRDAVAKAGLPTPTGISWGYFALIYGFDPATDVKVYNDGKYPIMIIMWTEGSGPSMVIYAKILRLIPT</sequence>
<evidence type="ECO:0000313" key="3">
    <source>
        <dbReference type="EMBL" id="RAO78809.1"/>
    </source>
</evidence>
<dbReference type="Proteomes" id="UP000249782">
    <property type="component" value="Unassembled WGS sequence"/>
</dbReference>
<feature type="region of interest" description="Disordered" evidence="1">
    <location>
        <begin position="288"/>
        <end position="316"/>
    </location>
</feature>
<accession>A0A328P9J4</accession>
<keyword evidence="2" id="KW-1133">Transmembrane helix</keyword>
<dbReference type="OrthoDB" id="76191at2157"/>
<name>A0A328P9J4_9EURY</name>
<reference evidence="3 4" key="1">
    <citation type="submission" date="2018-06" db="EMBL/GenBank/DDBJ databases">
        <title>Draft genome sequence of hyperthermophilic methanogen Methanothermobacter tenebrarum sp. MCM-B 1447.</title>
        <authorList>
            <person name="Pore S.D."/>
            <person name="Dagar S."/>
            <person name="Dhakephalkar P.K."/>
        </authorList>
    </citation>
    <scope>NUCLEOTIDE SEQUENCE [LARGE SCALE GENOMIC DNA]</scope>
    <source>
        <strain evidence="3 4">MCM B 1447</strain>
    </source>
</reference>